<dbReference type="PROSITE" id="PS50908">
    <property type="entry name" value="RWD"/>
    <property type="match status" value="1"/>
</dbReference>
<dbReference type="GO" id="GO:1904263">
    <property type="term" value="P:positive regulation of TORC1 signaling"/>
    <property type="evidence" value="ECO:0007669"/>
    <property type="project" value="TreeGrafter"/>
</dbReference>
<dbReference type="GO" id="GO:0035591">
    <property type="term" value="F:signaling adaptor activity"/>
    <property type="evidence" value="ECO:0007669"/>
    <property type="project" value="TreeGrafter"/>
</dbReference>
<organism evidence="7 8">
    <name type="scientific">Blomia tropicalis</name>
    <name type="common">Mite</name>
    <dbReference type="NCBI Taxonomy" id="40697"/>
    <lineage>
        <taxon>Eukaryota</taxon>
        <taxon>Metazoa</taxon>
        <taxon>Ecdysozoa</taxon>
        <taxon>Arthropoda</taxon>
        <taxon>Chelicerata</taxon>
        <taxon>Arachnida</taxon>
        <taxon>Acari</taxon>
        <taxon>Acariformes</taxon>
        <taxon>Sarcoptiformes</taxon>
        <taxon>Astigmata</taxon>
        <taxon>Glycyphagoidea</taxon>
        <taxon>Echimyopodidae</taxon>
        <taxon>Blomia</taxon>
    </lineage>
</organism>
<dbReference type="SUPFAM" id="SSF50978">
    <property type="entry name" value="WD40 repeat-like"/>
    <property type="match status" value="1"/>
</dbReference>
<keyword evidence="1 4" id="KW-0853">WD repeat</keyword>
<dbReference type="PANTHER" id="PTHR46170:SF1">
    <property type="entry name" value="GATOR COMPLEX PROTEIN WDR59"/>
    <property type="match status" value="1"/>
</dbReference>
<comment type="similarity">
    <text evidence="3">Belongs to the WD repeat WDR59 family.</text>
</comment>
<dbReference type="GO" id="GO:0034198">
    <property type="term" value="P:cellular response to amino acid starvation"/>
    <property type="evidence" value="ECO:0007669"/>
    <property type="project" value="TreeGrafter"/>
</dbReference>
<dbReference type="PROSITE" id="PS50082">
    <property type="entry name" value="WD_REPEATS_2"/>
    <property type="match status" value="2"/>
</dbReference>
<evidence type="ECO:0000313" key="8">
    <source>
        <dbReference type="Proteomes" id="UP001142055"/>
    </source>
</evidence>
<dbReference type="InterPro" id="IPR036322">
    <property type="entry name" value="WD40_repeat_dom_sf"/>
</dbReference>
<evidence type="ECO:0000256" key="2">
    <source>
        <dbReference type="ARBA" id="ARBA00022737"/>
    </source>
</evidence>
<evidence type="ECO:0000256" key="1">
    <source>
        <dbReference type="ARBA" id="ARBA00022574"/>
    </source>
</evidence>
<feature type="domain" description="RWD" evidence="6">
    <location>
        <begin position="404"/>
        <end position="518"/>
    </location>
</feature>
<dbReference type="EMBL" id="JAPWDV010000002">
    <property type="protein sequence ID" value="KAJ6221230.1"/>
    <property type="molecule type" value="Genomic_DNA"/>
</dbReference>
<dbReference type="PROSITE" id="PS50294">
    <property type="entry name" value="WD_REPEATS_REGION"/>
    <property type="match status" value="2"/>
</dbReference>
<dbReference type="Pfam" id="PF00400">
    <property type="entry name" value="WD40"/>
    <property type="match status" value="2"/>
</dbReference>
<dbReference type="AlphaFoldDB" id="A0A9Q0RP56"/>
<gene>
    <name evidence="7" type="ORF">RDWZM_007042</name>
</gene>
<dbReference type="CDD" id="cd16692">
    <property type="entry name" value="mRING-H2-C3H3C2_WDR59"/>
    <property type="match status" value="1"/>
</dbReference>
<dbReference type="InterPro" id="IPR001680">
    <property type="entry name" value="WD40_rpt"/>
</dbReference>
<protein>
    <recommendedName>
        <fullName evidence="6">RWD domain-containing protein</fullName>
    </recommendedName>
</protein>
<keyword evidence="2" id="KW-0677">Repeat</keyword>
<evidence type="ECO:0000256" key="5">
    <source>
        <dbReference type="SAM" id="MobiDB-lite"/>
    </source>
</evidence>
<dbReference type="InterPro" id="IPR049566">
    <property type="entry name" value="WDR59_RTC1-like_RING_Znf"/>
</dbReference>
<dbReference type="InterPro" id="IPR049567">
    <property type="entry name" value="WDR59-like"/>
</dbReference>
<keyword evidence="8" id="KW-1185">Reference proteome</keyword>
<name>A0A9Q0RP56_BLOTA</name>
<dbReference type="GO" id="GO:0005774">
    <property type="term" value="C:vacuolar membrane"/>
    <property type="evidence" value="ECO:0007669"/>
    <property type="project" value="TreeGrafter"/>
</dbReference>
<reference evidence="7" key="1">
    <citation type="submission" date="2022-12" db="EMBL/GenBank/DDBJ databases">
        <title>Genome assemblies of Blomia tropicalis.</title>
        <authorList>
            <person name="Cui Y."/>
        </authorList>
    </citation>
    <scope>NUCLEOTIDE SEQUENCE</scope>
    <source>
        <tissue evidence="7">Adult mites</tissue>
    </source>
</reference>
<dbReference type="OMA" id="HRRETCL"/>
<feature type="repeat" description="WD" evidence="4">
    <location>
        <begin position="186"/>
        <end position="228"/>
    </location>
</feature>
<dbReference type="PROSITE" id="PS00678">
    <property type="entry name" value="WD_REPEATS_1"/>
    <property type="match status" value="1"/>
</dbReference>
<evidence type="ECO:0000313" key="7">
    <source>
        <dbReference type="EMBL" id="KAJ6221230.1"/>
    </source>
</evidence>
<dbReference type="Proteomes" id="UP001142055">
    <property type="component" value="Chromosome 2"/>
</dbReference>
<feature type="region of interest" description="Disordered" evidence="5">
    <location>
        <begin position="348"/>
        <end position="390"/>
    </location>
</feature>
<feature type="compositionally biased region" description="Polar residues" evidence="5">
    <location>
        <begin position="351"/>
        <end position="360"/>
    </location>
</feature>
<dbReference type="PANTHER" id="PTHR46170">
    <property type="entry name" value="GATOR COMPLEX PROTEIN WDR59"/>
    <property type="match status" value="1"/>
</dbReference>
<dbReference type="GO" id="GO:0035859">
    <property type="term" value="C:Seh1-associated complex"/>
    <property type="evidence" value="ECO:0007669"/>
    <property type="project" value="TreeGrafter"/>
</dbReference>
<sequence>MVLQFWSTATISAEHKCQQAMCMATSNDGKVALISRRSIAIINTENILAVDYNIRRETKWDTTYSEFSTLQQNYLAITNAQTVQIFNTDDTSMNSLIHSLKGHTRTITDLNWSINEPTVLATASYDNYMHIWDLRDSRKPVQSMHSIAGATQVKWSKMNDYTLATSHEGDVRIWDKRKSNTPIHYITAHLSKINGIDWNPFRTSQFVTCSQDGSIKFWDISTLKAKSDQTLPTGLPVWKARYTPFENVLLTALVPQLRRAGENNSLWMWNITNLDQPLHSFAGHLDVVLDFGWNVKNELVTWAKDSMVRLWKTDEHMFQKSPTTTAYDNVPLVGGDSSNTNLTAANEEYQSDSGSGNNDLSRSSNPSPISSKFESTRSENEDSDVGHIPQSSITPNNIILNLSQEFSLVNQNIPNIMIEELNAAKRICIISTKSTVINCRLKIVFPINYPNNVIPQFIFLNENDNSSSNSSSSSKNLPDSMKKELLKVLQTTATSQVQRNRSCLEKCLRQFTQSFERLMSSNQLNITPPKTQTQRLLDLLPSHKYGSYLDASVPFPRTSGARFCSSEILVCFGRPPHLEQMNAPTEFTPRSLSALSAYLTSHVRAYNSNFQKESNALSISSFYLDSSKKRHKIRHKNDSNKSRHSDKAQNLCGPVSVFSVAKLLPISRLLAEQYILNSKDGTIGICEMNAKMATNHGRRDLCQSWNLIRLSAAIYLKNVHNNDQFLTAWADHPFGRKMIHSMIEHYVLKCNDIQMAAMIACAFSPSNIKSENSYPFEDSSVVSPAEIMSNTCTFTLSTIESYGDWSLINSKEIKRTRSNSWSEYGDPMEYLMNKPEQHGNGPRLHVKYDKSNRDSILDSNLMIQYDYYKKIYADILYRWKLIEKRALLLKTVQSKILNEESDLSLPFATECRTFNCSASGKLCRNLVCSGCNRIPMECIICRLPVKGATNHCMKCGHGGHTIHMHEWFQTQNQCPTGCGCMCLNHL</sequence>
<feature type="compositionally biased region" description="Low complexity" evidence="5">
    <location>
        <begin position="361"/>
        <end position="373"/>
    </location>
</feature>
<proteinExistence type="inferred from homology"/>
<dbReference type="InterPro" id="IPR015943">
    <property type="entry name" value="WD40/YVTN_repeat-like_dom_sf"/>
</dbReference>
<evidence type="ECO:0000256" key="4">
    <source>
        <dbReference type="PROSITE-ProRule" id="PRU00221"/>
    </source>
</evidence>
<evidence type="ECO:0000256" key="3">
    <source>
        <dbReference type="ARBA" id="ARBA00038452"/>
    </source>
</evidence>
<accession>A0A9Q0RP56</accession>
<dbReference type="InterPro" id="IPR006575">
    <property type="entry name" value="RWD_dom"/>
</dbReference>
<dbReference type="InterPro" id="IPR019775">
    <property type="entry name" value="WD40_repeat_CS"/>
</dbReference>
<dbReference type="InterPro" id="IPR039456">
    <property type="entry name" value="WDR59_mRING-H2-C3H3C2"/>
</dbReference>
<evidence type="ECO:0000259" key="6">
    <source>
        <dbReference type="PROSITE" id="PS50908"/>
    </source>
</evidence>
<feature type="repeat" description="WD" evidence="4">
    <location>
        <begin position="100"/>
        <end position="142"/>
    </location>
</feature>
<dbReference type="Pfam" id="PF17120">
    <property type="entry name" value="zf-RING_16"/>
    <property type="match status" value="1"/>
</dbReference>
<comment type="caution">
    <text evidence="7">The sequence shown here is derived from an EMBL/GenBank/DDBJ whole genome shotgun (WGS) entry which is preliminary data.</text>
</comment>
<dbReference type="Gene3D" id="2.130.10.10">
    <property type="entry name" value="YVTN repeat-like/Quinoprotein amine dehydrogenase"/>
    <property type="match status" value="2"/>
</dbReference>
<dbReference type="SMART" id="SM00320">
    <property type="entry name" value="WD40"/>
    <property type="match status" value="4"/>
</dbReference>